<proteinExistence type="predicted"/>
<dbReference type="Gene3D" id="3.40.395.10">
    <property type="entry name" value="Adenoviral Proteinase, Chain A"/>
    <property type="match status" value="1"/>
</dbReference>
<dbReference type="InterPro" id="IPR038765">
    <property type="entry name" value="Papain-like_cys_pep_sf"/>
</dbReference>
<keyword evidence="2" id="KW-1185">Reference proteome</keyword>
<sequence>MDIRFHFLPKFHCELNPIEMNWANLKWHFRKNNEQSNKENVPHSLDIIKFAKQTANVKIDRTDAETVFTVVKLDPIINLDESDLSDIQNKKRKSESSQIEISIKKKRVEIDDELLELVVSDIEIGSNSIKRLVQNDMICDSVIEAFYRCICDQKKYFVLSSAVASGISFNGFSNSTIRKHMSKYDFIAGAVFRNKKWILLFISVKDQSLVYIDPMGANEKEVSNVLINWSKYADNRKEFKNYQWKSRQIEHSKQSPNDLTNCGVFLSEENEGCGFELKYLTQSNNYKRISLTGKFFVEKLCNKLLKYLEVNNFEKCFKILNKYENEIFELSKYEGAIKYYFDEKFFNAFKSENFRSKFVSKITDIISRKKLEDFKLS</sequence>
<evidence type="ECO:0000313" key="1">
    <source>
        <dbReference type="EMBL" id="CAF0879159.1"/>
    </source>
</evidence>
<comment type="caution">
    <text evidence="1">The sequence shown here is derived from an EMBL/GenBank/DDBJ whole genome shotgun (WGS) entry which is preliminary data.</text>
</comment>
<name>A0A813Y6D7_9BILA</name>
<accession>A0A813Y6D7</accession>
<protein>
    <submittedName>
        <fullName evidence="1">Uncharacterized protein</fullName>
    </submittedName>
</protein>
<reference evidence="1" key="1">
    <citation type="submission" date="2021-02" db="EMBL/GenBank/DDBJ databases">
        <authorList>
            <person name="Nowell W R."/>
        </authorList>
    </citation>
    <scope>NUCLEOTIDE SEQUENCE</scope>
    <source>
        <strain evidence="1">Ploen Becks lab</strain>
    </source>
</reference>
<dbReference type="EMBL" id="CAJNOC010001621">
    <property type="protein sequence ID" value="CAF0879159.1"/>
    <property type="molecule type" value="Genomic_DNA"/>
</dbReference>
<dbReference type="Proteomes" id="UP000663879">
    <property type="component" value="Unassembled WGS sequence"/>
</dbReference>
<dbReference type="AlphaFoldDB" id="A0A813Y6D7"/>
<dbReference type="SUPFAM" id="SSF54001">
    <property type="entry name" value="Cysteine proteinases"/>
    <property type="match status" value="1"/>
</dbReference>
<evidence type="ECO:0000313" key="2">
    <source>
        <dbReference type="Proteomes" id="UP000663879"/>
    </source>
</evidence>
<gene>
    <name evidence="1" type="ORF">OXX778_LOCUS10325</name>
</gene>
<dbReference type="OrthoDB" id="1939479at2759"/>
<organism evidence="1 2">
    <name type="scientific">Brachionus calyciflorus</name>
    <dbReference type="NCBI Taxonomy" id="104777"/>
    <lineage>
        <taxon>Eukaryota</taxon>
        <taxon>Metazoa</taxon>
        <taxon>Spiralia</taxon>
        <taxon>Gnathifera</taxon>
        <taxon>Rotifera</taxon>
        <taxon>Eurotatoria</taxon>
        <taxon>Monogononta</taxon>
        <taxon>Pseudotrocha</taxon>
        <taxon>Ploima</taxon>
        <taxon>Brachionidae</taxon>
        <taxon>Brachionus</taxon>
    </lineage>
</organism>